<dbReference type="PANTHER" id="PTHR34848:SF1">
    <property type="entry name" value="BIFUNCTIONAL ADENOSYLCOBALAMIN BIOSYNTHESIS PROTEIN COBU"/>
    <property type="match status" value="1"/>
</dbReference>
<keyword evidence="9 14" id="KW-0808">Transferase</keyword>
<evidence type="ECO:0000256" key="13">
    <source>
        <dbReference type="ARBA" id="ARBA00023134"/>
    </source>
</evidence>
<evidence type="ECO:0000256" key="1">
    <source>
        <dbReference type="ARBA" id="ARBA00000312"/>
    </source>
</evidence>
<comment type="similarity">
    <text evidence="7 14">Belongs to the CobU/CobP family.</text>
</comment>
<evidence type="ECO:0000256" key="9">
    <source>
        <dbReference type="ARBA" id="ARBA00022679"/>
    </source>
</evidence>
<evidence type="ECO:0000256" key="11">
    <source>
        <dbReference type="ARBA" id="ARBA00022777"/>
    </source>
</evidence>
<evidence type="ECO:0000256" key="6">
    <source>
        <dbReference type="ARBA" id="ARBA00005159"/>
    </source>
</evidence>
<evidence type="ECO:0000256" key="5">
    <source>
        <dbReference type="ARBA" id="ARBA00004692"/>
    </source>
</evidence>
<keyword evidence="13 14" id="KW-0342">GTP-binding</keyword>
<dbReference type="GO" id="GO:0008820">
    <property type="term" value="F:cobinamide phosphate guanylyltransferase activity"/>
    <property type="evidence" value="ECO:0007669"/>
    <property type="project" value="UniProtKB-EC"/>
</dbReference>
<organism evidence="15 16">
    <name type="scientific">Methyloligella solikamskensis</name>
    <dbReference type="NCBI Taxonomy" id="1177756"/>
    <lineage>
        <taxon>Bacteria</taxon>
        <taxon>Pseudomonadati</taxon>
        <taxon>Pseudomonadota</taxon>
        <taxon>Alphaproteobacteria</taxon>
        <taxon>Hyphomicrobiales</taxon>
        <taxon>Hyphomicrobiaceae</taxon>
        <taxon>Methyloligella</taxon>
    </lineage>
</organism>
<dbReference type="EMBL" id="JBHTJO010000001">
    <property type="protein sequence ID" value="MFD0986317.1"/>
    <property type="molecule type" value="Genomic_DNA"/>
</dbReference>
<sequence>MQNPLPHRLSLVLGGARSGKSRYAESLFTEAPGPWIYLATAEARDDEMAERVREHRARRGSEWRMIEAPLDLATAMSEAGETPVLIDCLTLWLTNVMLAETDLDVEIARLLQALEETPGPVVAVSNEVGLGIVPDTPLGRRFRDAQGRLNQQVAAIADRVVLMTAGIPLTVKPQYAGGR</sequence>
<dbReference type="PANTHER" id="PTHR34848">
    <property type="match status" value="1"/>
</dbReference>
<evidence type="ECO:0000256" key="8">
    <source>
        <dbReference type="ARBA" id="ARBA00022573"/>
    </source>
</evidence>
<reference evidence="16" key="1">
    <citation type="journal article" date="2019" name="Int. J. Syst. Evol. Microbiol.">
        <title>The Global Catalogue of Microorganisms (GCM) 10K type strain sequencing project: providing services to taxonomists for standard genome sequencing and annotation.</title>
        <authorList>
            <consortium name="The Broad Institute Genomics Platform"/>
            <consortium name="The Broad Institute Genome Sequencing Center for Infectious Disease"/>
            <person name="Wu L."/>
            <person name="Ma J."/>
        </authorList>
    </citation>
    <scope>NUCLEOTIDE SEQUENCE [LARGE SCALE GENOMIC DNA]</scope>
    <source>
        <strain evidence="16">CCUG 61697</strain>
    </source>
</reference>
<dbReference type="EC" id="2.7.1.156" evidence="14"/>
<accession>A0ABW3J7B0</accession>
<keyword evidence="12 14" id="KW-0067">ATP-binding</keyword>
<evidence type="ECO:0000256" key="4">
    <source>
        <dbReference type="ARBA" id="ARBA00003889"/>
    </source>
</evidence>
<comment type="catalytic activity">
    <reaction evidence="2 14">
        <text>adenosylcob(III)inamide phosphate + GTP + H(+) = adenosylcob(III)inamide-GDP + diphosphate</text>
        <dbReference type="Rhea" id="RHEA:22712"/>
        <dbReference type="ChEBI" id="CHEBI:15378"/>
        <dbReference type="ChEBI" id="CHEBI:33019"/>
        <dbReference type="ChEBI" id="CHEBI:37565"/>
        <dbReference type="ChEBI" id="CHEBI:58502"/>
        <dbReference type="ChEBI" id="CHEBI:60487"/>
        <dbReference type="EC" id="2.7.7.62"/>
    </reaction>
</comment>
<evidence type="ECO:0000313" key="16">
    <source>
        <dbReference type="Proteomes" id="UP001597102"/>
    </source>
</evidence>
<name>A0ABW3J7B0_9HYPH</name>
<evidence type="ECO:0000256" key="7">
    <source>
        <dbReference type="ARBA" id="ARBA00007490"/>
    </source>
</evidence>
<keyword evidence="11 14" id="KW-0418">Kinase</keyword>
<evidence type="ECO:0000256" key="12">
    <source>
        <dbReference type="ARBA" id="ARBA00022840"/>
    </source>
</evidence>
<comment type="function">
    <text evidence="4 14">Catalyzes ATP-dependent phosphorylation of adenosylcobinamide and addition of GMP to adenosylcobinamide phosphate.</text>
</comment>
<dbReference type="RefSeq" id="WP_379086218.1">
    <property type="nucleotide sequence ID" value="NZ_JBHTJO010000001.1"/>
</dbReference>
<comment type="pathway">
    <text evidence="6 14">Cofactor biosynthesis; adenosylcobalamin biosynthesis; adenosylcobalamin from cob(II)yrinate a,c-diamide: step 5/7.</text>
</comment>
<dbReference type="InterPro" id="IPR003203">
    <property type="entry name" value="CobU/CobP"/>
</dbReference>
<dbReference type="CDD" id="cd00544">
    <property type="entry name" value="CobU"/>
    <property type="match status" value="1"/>
</dbReference>
<keyword evidence="15" id="KW-0548">Nucleotidyltransferase</keyword>
<dbReference type="PIRSF" id="PIRSF006135">
    <property type="entry name" value="CobU"/>
    <property type="match status" value="1"/>
</dbReference>
<comment type="catalytic activity">
    <reaction evidence="3">
        <text>adenosylcob(III)inamide + GTP = adenosylcob(III)inamide phosphate + GDP + H(+)</text>
        <dbReference type="Rhea" id="RHEA:15765"/>
        <dbReference type="ChEBI" id="CHEBI:2480"/>
        <dbReference type="ChEBI" id="CHEBI:15378"/>
        <dbReference type="ChEBI" id="CHEBI:37565"/>
        <dbReference type="ChEBI" id="CHEBI:58189"/>
        <dbReference type="ChEBI" id="CHEBI:58502"/>
        <dbReference type="EC" id="2.7.1.156"/>
    </reaction>
</comment>
<keyword evidence="8 14" id="KW-0169">Cobalamin biosynthesis</keyword>
<dbReference type="EC" id="2.7.7.62" evidence="14"/>
<dbReference type="NCBIfam" id="NF004469">
    <property type="entry name" value="PRK05800.1"/>
    <property type="match status" value="1"/>
</dbReference>
<gene>
    <name evidence="15" type="primary">cobU</name>
    <name evidence="15" type="ORF">ACFQ2F_04325</name>
</gene>
<evidence type="ECO:0000313" key="15">
    <source>
        <dbReference type="EMBL" id="MFD0986317.1"/>
    </source>
</evidence>
<keyword evidence="10 14" id="KW-0547">Nucleotide-binding</keyword>
<protein>
    <recommendedName>
        <fullName evidence="14">Bifunctional adenosylcobalamin biosynthesis protein</fullName>
        <ecNumber evidence="14">2.7.1.156</ecNumber>
        <ecNumber evidence="14">2.7.7.62</ecNumber>
    </recommendedName>
</protein>
<comment type="caution">
    <text evidence="15">The sequence shown here is derived from an EMBL/GenBank/DDBJ whole genome shotgun (WGS) entry which is preliminary data.</text>
</comment>
<dbReference type="InterPro" id="IPR027417">
    <property type="entry name" value="P-loop_NTPase"/>
</dbReference>
<proteinExistence type="inferred from homology"/>
<evidence type="ECO:0000256" key="14">
    <source>
        <dbReference type="PIRNR" id="PIRNR006135"/>
    </source>
</evidence>
<dbReference type="Gene3D" id="3.40.50.300">
    <property type="entry name" value="P-loop containing nucleotide triphosphate hydrolases"/>
    <property type="match status" value="1"/>
</dbReference>
<dbReference type="Pfam" id="PF02283">
    <property type="entry name" value="CobU"/>
    <property type="match status" value="1"/>
</dbReference>
<dbReference type="Proteomes" id="UP001597102">
    <property type="component" value="Unassembled WGS sequence"/>
</dbReference>
<keyword evidence="16" id="KW-1185">Reference proteome</keyword>
<comment type="catalytic activity">
    <reaction evidence="1 14">
        <text>adenosylcob(III)inamide + ATP = adenosylcob(III)inamide phosphate + ADP + H(+)</text>
        <dbReference type="Rhea" id="RHEA:15769"/>
        <dbReference type="ChEBI" id="CHEBI:2480"/>
        <dbReference type="ChEBI" id="CHEBI:15378"/>
        <dbReference type="ChEBI" id="CHEBI:30616"/>
        <dbReference type="ChEBI" id="CHEBI:58502"/>
        <dbReference type="ChEBI" id="CHEBI:456216"/>
        <dbReference type="EC" id="2.7.1.156"/>
    </reaction>
</comment>
<evidence type="ECO:0000256" key="3">
    <source>
        <dbReference type="ARBA" id="ARBA00001522"/>
    </source>
</evidence>
<comment type="pathway">
    <text evidence="5 14">Cofactor biosynthesis; adenosylcobalamin biosynthesis; adenosylcobalamin from cob(II)yrinate a,c-diamide: step 6/7.</text>
</comment>
<dbReference type="GO" id="GO:0043752">
    <property type="term" value="F:adenosylcobinamide kinase activity"/>
    <property type="evidence" value="ECO:0007669"/>
    <property type="project" value="UniProtKB-EC"/>
</dbReference>
<dbReference type="SUPFAM" id="SSF52540">
    <property type="entry name" value="P-loop containing nucleoside triphosphate hydrolases"/>
    <property type="match status" value="1"/>
</dbReference>
<evidence type="ECO:0000256" key="10">
    <source>
        <dbReference type="ARBA" id="ARBA00022741"/>
    </source>
</evidence>
<evidence type="ECO:0000256" key="2">
    <source>
        <dbReference type="ARBA" id="ARBA00000711"/>
    </source>
</evidence>